<dbReference type="AlphaFoldDB" id="A0A177D5X0"/>
<dbReference type="PROSITE" id="PS00028">
    <property type="entry name" value="ZINC_FINGER_C2H2_1"/>
    <property type="match status" value="1"/>
</dbReference>
<evidence type="ECO:0000313" key="3">
    <source>
        <dbReference type="EMBL" id="OAG14647.1"/>
    </source>
</evidence>
<dbReference type="EMBL" id="KV441498">
    <property type="protein sequence ID" value="OAG14647.1"/>
    <property type="molecule type" value="Genomic_DNA"/>
</dbReference>
<dbReference type="Proteomes" id="UP000077248">
    <property type="component" value="Unassembled WGS sequence"/>
</dbReference>
<feature type="compositionally biased region" description="Low complexity" evidence="1">
    <location>
        <begin position="71"/>
        <end position="98"/>
    </location>
</feature>
<reference evidence="3 4" key="1">
    <citation type="submission" date="2016-05" db="EMBL/GenBank/DDBJ databases">
        <title>Comparative analysis of secretome profiles of manganese(II)-oxidizing ascomycete fungi.</title>
        <authorList>
            <consortium name="DOE Joint Genome Institute"/>
            <person name="Zeiner C.A."/>
            <person name="Purvine S.O."/>
            <person name="Zink E.M."/>
            <person name="Wu S."/>
            <person name="Pasa-Tolic L."/>
            <person name="Chaput D.L."/>
            <person name="Haridas S."/>
            <person name="Grigoriev I.V."/>
            <person name="Santelli C.M."/>
            <person name="Hansel C.M."/>
        </authorList>
    </citation>
    <scope>NUCLEOTIDE SEQUENCE [LARGE SCALE GENOMIC DNA]</scope>
    <source>
        <strain evidence="3 4">SRC1lrK2f</strain>
    </source>
</reference>
<dbReference type="KEGG" id="aalt:CC77DRAFT_548894"/>
<gene>
    <name evidence="3" type="ORF">CC77DRAFT_548894</name>
</gene>
<dbReference type="GeneID" id="29117734"/>
<feature type="domain" description="C2H2-type" evidence="2">
    <location>
        <begin position="221"/>
        <end position="242"/>
    </location>
</feature>
<protein>
    <recommendedName>
        <fullName evidence="2">C2H2-type domain-containing protein</fullName>
    </recommendedName>
</protein>
<dbReference type="InterPro" id="IPR013087">
    <property type="entry name" value="Znf_C2H2_type"/>
</dbReference>
<sequence length="444" mass="50824">MSGHEHSSAGSHYNYDTFEDFCYETLNGTHPMYGYSQNQLNSPIDYEQSPVENFEQNSRQWPTANAMRQRSGSSQHLSASSFSSVPSSYRSSNNSTFSHTPLRDSMSSSASGYSHTSNMSRHQHFLMAEHLLCHAPTQVASQVVSALEKPCSRPVKAKESKRPAAPERDYFKTCVSATKQSRICSKKHKYFCTSCERPFVEKADWKRHEETYQERPEMFKCDLCPAIYFLEKDFTKHHKEKHRCTSCADTTTRSKKAHAISAKRRRMTRTGWGCGFCCHFSTDWTERCDHVARHMEKEGLTNMNWYHSKVIYSLLQRPAIYHQWERLLLTQPGLTNCAWNQHSTGRVEGYPERNPIPQLQDYLEYFTPEQDAAALVRLAYSKIVKSSSPPRTSAPPPVPPKDYLDTSLQGWTDEVDCWAPLTTSVIEDDILPTGMCGLDGWYGN</sequence>
<accession>A0A177D5X0</accession>
<name>A0A177D5X0_ALTAL</name>
<feature type="compositionally biased region" description="Polar residues" evidence="1">
    <location>
        <begin position="105"/>
        <end position="117"/>
    </location>
</feature>
<dbReference type="OMA" id="QERPEMF"/>
<evidence type="ECO:0000259" key="2">
    <source>
        <dbReference type="PROSITE" id="PS00028"/>
    </source>
</evidence>
<feature type="region of interest" description="Disordered" evidence="1">
    <location>
        <begin position="63"/>
        <end position="117"/>
    </location>
</feature>
<evidence type="ECO:0000256" key="1">
    <source>
        <dbReference type="SAM" id="MobiDB-lite"/>
    </source>
</evidence>
<dbReference type="VEuPathDB" id="FungiDB:CC77DRAFT_548894"/>
<keyword evidence="4" id="KW-1185">Reference proteome</keyword>
<organism evidence="3 4">
    <name type="scientific">Alternaria alternata</name>
    <name type="common">Alternaria rot fungus</name>
    <name type="synonym">Torula alternata</name>
    <dbReference type="NCBI Taxonomy" id="5599"/>
    <lineage>
        <taxon>Eukaryota</taxon>
        <taxon>Fungi</taxon>
        <taxon>Dikarya</taxon>
        <taxon>Ascomycota</taxon>
        <taxon>Pezizomycotina</taxon>
        <taxon>Dothideomycetes</taxon>
        <taxon>Pleosporomycetidae</taxon>
        <taxon>Pleosporales</taxon>
        <taxon>Pleosporineae</taxon>
        <taxon>Pleosporaceae</taxon>
        <taxon>Alternaria</taxon>
        <taxon>Alternaria sect. Alternaria</taxon>
        <taxon>Alternaria alternata complex</taxon>
    </lineage>
</organism>
<proteinExistence type="predicted"/>
<dbReference type="RefSeq" id="XP_018380068.1">
    <property type="nucleotide sequence ID" value="XM_018532140.1"/>
</dbReference>
<evidence type="ECO:0000313" key="4">
    <source>
        <dbReference type="Proteomes" id="UP000077248"/>
    </source>
</evidence>